<sequence>MPLHAWLNRITAVIDQIRPLKFQNPWVNLFLPDHTTDTFVAETLSTLTPAEVGGGPILLYPVQRKRLTRPMVRVPGTDLVFLLSILRALPADEPTVEALLADNRAIHDRAIALGATQYPIGSIPVTRTDWRRHYGPRWPQALADKTTYDPRGILTPGQGVFG</sequence>
<keyword evidence="2" id="KW-0274">FAD</keyword>
<dbReference type="InterPro" id="IPR016164">
    <property type="entry name" value="FAD-linked_Oxase-like_C"/>
</dbReference>
<reference evidence="5" key="1">
    <citation type="journal article" date="2019" name="Int. J. Syst. Evol. Microbiol.">
        <title>The Global Catalogue of Microorganisms (GCM) 10K type strain sequencing project: providing services to taxonomists for standard genome sequencing and annotation.</title>
        <authorList>
            <consortium name="The Broad Institute Genomics Platform"/>
            <consortium name="The Broad Institute Genome Sequencing Center for Infectious Disease"/>
            <person name="Wu L."/>
            <person name="Ma J."/>
        </authorList>
    </citation>
    <scope>NUCLEOTIDE SEQUENCE [LARGE SCALE GENOMIC DNA]</scope>
    <source>
        <strain evidence="5">JCM 17695</strain>
    </source>
</reference>
<proteinExistence type="predicted"/>
<dbReference type="SUPFAM" id="SSF55103">
    <property type="entry name" value="FAD-linked oxidases, C-terminal domain"/>
    <property type="match status" value="1"/>
</dbReference>
<gene>
    <name evidence="4" type="ORF">ACFQV2_29390</name>
</gene>
<feature type="domain" description="Cytokinin dehydrogenase 1 FAD/cytokinin binding" evidence="3">
    <location>
        <begin position="22"/>
        <end position="161"/>
    </location>
</feature>
<evidence type="ECO:0000256" key="1">
    <source>
        <dbReference type="ARBA" id="ARBA00022630"/>
    </source>
</evidence>
<dbReference type="InterPro" id="IPR015345">
    <property type="entry name" value="Cytokinin_DH_FAD/cytokin-bd"/>
</dbReference>
<evidence type="ECO:0000256" key="2">
    <source>
        <dbReference type="ARBA" id="ARBA00022827"/>
    </source>
</evidence>
<dbReference type="EMBL" id="JBHTEY010000004">
    <property type="protein sequence ID" value="MFC7616947.1"/>
    <property type="molecule type" value="Genomic_DNA"/>
</dbReference>
<comment type="caution">
    <text evidence="4">The sequence shown here is derived from an EMBL/GenBank/DDBJ whole genome shotgun (WGS) entry which is preliminary data.</text>
</comment>
<accession>A0ABW2TSX9</accession>
<protein>
    <recommendedName>
        <fullName evidence="3">Cytokinin dehydrogenase 1 FAD/cytokinin binding domain-containing protein</fullName>
    </recommendedName>
</protein>
<keyword evidence="5" id="KW-1185">Reference proteome</keyword>
<name>A0ABW2TSX9_9PSEU</name>
<keyword evidence="1" id="KW-0285">Flavoprotein</keyword>
<dbReference type="Pfam" id="PF09265">
    <property type="entry name" value="Cytokin-bind"/>
    <property type="match status" value="1"/>
</dbReference>
<dbReference type="Gene3D" id="3.40.462.10">
    <property type="entry name" value="FAD-linked oxidases, C-terminal domain"/>
    <property type="match status" value="1"/>
</dbReference>
<evidence type="ECO:0000313" key="5">
    <source>
        <dbReference type="Proteomes" id="UP001596512"/>
    </source>
</evidence>
<evidence type="ECO:0000259" key="3">
    <source>
        <dbReference type="Pfam" id="PF09265"/>
    </source>
</evidence>
<organism evidence="4 5">
    <name type="scientific">Actinokineospora soli</name>
    <dbReference type="NCBI Taxonomy" id="1048753"/>
    <lineage>
        <taxon>Bacteria</taxon>
        <taxon>Bacillati</taxon>
        <taxon>Actinomycetota</taxon>
        <taxon>Actinomycetes</taxon>
        <taxon>Pseudonocardiales</taxon>
        <taxon>Pseudonocardiaceae</taxon>
        <taxon>Actinokineospora</taxon>
    </lineage>
</organism>
<dbReference type="InterPro" id="IPR016170">
    <property type="entry name" value="Cytok_DH_C_sf"/>
</dbReference>
<evidence type="ECO:0000313" key="4">
    <source>
        <dbReference type="EMBL" id="MFC7616947.1"/>
    </source>
</evidence>
<dbReference type="Proteomes" id="UP001596512">
    <property type="component" value="Unassembled WGS sequence"/>
</dbReference>